<name>A0A699Y5S8_HAELA</name>
<gene>
    <name evidence="1" type="ORF">HaLaN_00064</name>
</gene>
<dbReference type="Proteomes" id="UP000485058">
    <property type="component" value="Unassembled WGS sequence"/>
</dbReference>
<organism evidence="1 2">
    <name type="scientific">Haematococcus lacustris</name>
    <name type="common">Green alga</name>
    <name type="synonym">Haematococcus pluvialis</name>
    <dbReference type="NCBI Taxonomy" id="44745"/>
    <lineage>
        <taxon>Eukaryota</taxon>
        <taxon>Viridiplantae</taxon>
        <taxon>Chlorophyta</taxon>
        <taxon>core chlorophytes</taxon>
        <taxon>Chlorophyceae</taxon>
        <taxon>CS clade</taxon>
        <taxon>Chlamydomonadales</taxon>
        <taxon>Haematococcaceae</taxon>
        <taxon>Haematococcus</taxon>
    </lineage>
</organism>
<dbReference type="EMBL" id="BLLF01000002">
    <property type="protein sequence ID" value="GFH05580.1"/>
    <property type="molecule type" value="Genomic_DNA"/>
</dbReference>
<reference evidence="1 2" key="1">
    <citation type="submission" date="2020-02" db="EMBL/GenBank/DDBJ databases">
        <title>Draft genome sequence of Haematococcus lacustris strain NIES-144.</title>
        <authorList>
            <person name="Morimoto D."/>
            <person name="Nakagawa S."/>
            <person name="Yoshida T."/>
            <person name="Sawayama S."/>
        </authorList>
    </citation>
    <scope>NUCLEOTIDE SEQUENCE [LARGE SCALE GENOMIC DNA]</scope>
    <source>
        <strain evidence="1 2">NIES-144</strain>
    </source>
</reference>
<comment type="caution">
    <text evidence="1">The sequence shown here is derived from an EMBL/GenBank/DDBJ whole genome shotgun (WGS) entry which is preliminary data.</text>
</comment>
<protein>
    <submittedName>
        <fullName evidence="1">Uncharacterized protein</fullName>
    </submittedName>
</protein>
<evidence type="ECO:0000313" key="2">
    <source>
        <dbReference type="Proteomes" id="UP000485058"/>
    </source>
</evidence>
<proteinExistence type="predicted"/>
<dbReference type="AlphaFoldDB" id="A0A699Y5S8"/>
<sequence length="66" mass="7047">MSRTPFDFSLVGCPLMAPPAAKRTSGSMRPSDIYAAAVAEMNNEDSCLVKVSTNSHHPFCRSACLA</sequence>
<evidence type="ECO:0000313" key="1">
    <source>
        <dbReference type="EMBL" id="GFH05580.1"/>
    </source>
</evidence>
<accession>A0A699Y5S8</accession>
<keyword evidence="2" id="KW-1185">Reference proteome</keyword>